<dbReference type="Pfam" id="PF20143">
    <property type="entry name" value="NAD_kinase_C"/>
    <property type="match status" value="1"/>
</dbReference>
<dbReference type="InterPro" id="IPR017437">
    <property type="entry name" value="ATP-NAD_kinase_PpnK-typ_C"/>
</dbReference>
<comment type="catalytic activity">
    <reaction evidence="5 6">
        <text>NAD(+) + ATP = ADP + NADP(+) + H(+)</text>
        <dbReference type="Rhea" id="RHEA:18629"/>
        <dbReference type="ChEBI" id="CHEBI:15378"/>
        <dbReference type="ChEBI" id="CHEBI:30616"/>
        <dbReference type="ChEBI" id="CHEBI:57540"/>
        <dbReference type="ChEBI" id="CHEBI:58349"/>
        <dbReference type="ChEBI" id="CHEBI:456216"/>
        <dbReference type="EC" id="2.7.1.23"/>
    </reaction>
</comment>
<dbReference type="GO" id="GO:0003951">
    <property type="term" value="F:NAD+ kinase activity"/>
    <property type="evidence" value="ECO:0007669"/>
    <property type="project" value="UniProtKB-UniRule"/>
</dbReference>
<reference evidence="7" key="1">
    <citation type="submission" date="2020-10" db="EMBL/GenBank/DDBJ databases">
        <authorList>
            <person name="Gilroy R."/>
        </authorList>
    </citation>
    <scope>NUCLEOTIDE SEQUENCE</scope>
    <source>
        <strain evidence="7">7293</strain>
    </source>
</reference>
<evidence type="ECO:0000313" key="7">
    <source>
        <dbReference type="EMBL" id="MBO8437000.1"/>
    </source>
</evidence>
<dbReference type="PANTHER" id="PTHR20275:SF0">
    <property type="entry name" value="NAD KINASE"/>
    <property type="match status" value="1"/>
</dbReference>
<dbReference type="PANTHER" id="PTHR20275">
    <property type="entry name" value="NAD KINASE"/>
    <property type="match status" value="1"/>
</dbReference>
<dbReference type="GO" id="GO:0005737">
    <property type="term" value="C:cytoplasm"/>
    <property type="evidence" value="ECO:0007669"/>
    <property type="project" value="UniProtKB-SubCell"/>
</dbReference>
<evidence type="ECO:0000256" key="1">
    <source>
        <dbReference type="ARBA" id="ARBA00022679"/>
    </source>
</evidence>
<gene>
    <name evidence="6" type="primary">nadK</name>
    <name evidence="7" type="ORF">IAA97_08485</name>
</gene>
<dbReference type="GO" id="GO:0019674">
    <property type="term" value="P:NAD+ metabolic process"/>
    <property type="evidence" value="ECO:0007669"/>
    <property type="project" value="InterPro"/>
</dbReference>
<evidence type="ECO:0000256" key="6">
    <source>
        <dbReference type="HAMAP-Rule" id="MF_00361"/>
    </source>
</evidence>
<keyword evidence="6" id="KW-0963">Cytoplasm</keyword>
<dbReference type="Gene3D" id="3.40.50.10330">
    <property type="entry name" value="Probable inorganic polyphosphate/atp-NAD kinase, domain 1"/>
    <property type="match status" value="1"/>
</dbReference>
<feature type="binding site" evidence="6">
    <location>
        <begin position="136"/>
        <end position="137"/>
    </location>
    <ligand>
        <name>NAD(+)</name>
        <dbReference type="ChEBI" id="CHEBI:57540"/>
    </ligand>
</feature>
<comment type="cofactor">
    <cofactor evidence="6">
        <name>a divalent metal cation</name>
        <dbReference type="ChEBI" id="CHEBI:60240"/>
    </cofactor>
</comment>
<dbReference type="AlphaFoldDB" id="A0A9D9H2S0"/>
<dbReference type="Gene3D" id="2.60.200.30">
    <property type="entry name" value="Probable inorganic polyphosphate/atp-NAD kinase, domain 2"/>
    <property type="match status" value="1"/>
</dbReference>
<comment type="subcellular location">
    <subcellularLocation>
        <location evidence="6">Cytoplasm</location>
    </subcellularLocation>
</comment>
<dbReference type="EMBL" id="JADIMT010000095">
    <property type="protein sequence ID" value="MBO8437000.1"/>
    <property type="molecule type" value="Genomic_DNA"/>
</dbReference>
<dbReference type="EC" id="2.7.1.23" evidence="6"/>
<protein>
    <recommendedName>
        <fullName evidence="6">NAD kinase</fullName>
        <ecNumber evidence="6">2.7.1.23</ecNumber>
    </recommendedName>
    <alternativeName>
        <fullName evidence="6">ATP-dependent NAD kinase</fullName>
    </alternativeName>
</protein>
<dbReference type="Proteomes" id="UP000823615">
    <property type="component" value="Unassembled WGS sequence"/>
</dbReference>
<evidence type="ECO:0000313" key="8">
    <source>
        <dbReference type="Proteomes" id="UP000823615"/>
    </source>
</evidence>
<feature type="binding site" evidence="6">
    <location>
        <position position="164"/>
    </location>
    <ligand>
        <name>NAD(+)</name>
        <dbReference type="ChEBI" id="CHEBI:57540"/>
    </ligand>
</feature>
<dbReference type="GO" id="GO:0006741">
    <property type="term" value="P:NADP+ biosynthetic process"/>
    <property type="evidence" value="ECO:0007669"/>
    <property type="project" value="UniProtKB-UniRule"/>
</dbReference>
<comment type="similarity">
    <text evidence="6">Belongs to the NAD kinase family.</text>
</comment>
<feature type="active site" description="Proton acceptor" evidence="6">
    <location>
        <position position="62"/>
    </location>
</feature>
<feature type="binding site" evidence="6">
    <location>
        <position position="236"/>
    </location>
    <ligand>
        <name>NAD(+)</name>
        <dbReference type="ChEBI" id="CHEBI:57540"/>
    </ligand>
</feature>
<comment type="caution">
    <text evidence="6">Lacks conserved residue(s) required for the propagation of feature annotation.</text>
</comment>
<keyword evidence="3 6" id="KW-0521">NADP</keyword>
<dbReference type="Pfam" id="PF01513">
    <property type="entry name" value="NAD_kinase"/>
    <property type="match status" value="1"/>
</dbReference>
<reference evidence="7" key="2">
    <citation type="journal article" date="2021" name="PeerJ">
        <title>Extensive microbial diversity within the chicken gut microbiome revealed by metagenomics and culture.</title>
        <authorList>
            <person name="Gilroy R."/>
            <person name="Ravi A."/>
            <person name="Getino M."/>
            <person name="Pursley I."/>
            <person name="Horton D.L."/>
            <person name="Alikhan N.F."/>
            <person name="Baker D."/>
            <person name="Gharbi K."/>
            <person name="Hall N."/>
            <person name="Watson M."/>
            <person name="Adriaenssens E.M."/>
            <person name="Foster-Nyarko E."/>
            <person name="Jarju S."/>
            <person name="Secka A."/>
            <person name="Antonio M."/>
            <person name="Oren A."/>
            <person name="Chaudhuri R.R."/>
            <person name="La Ragione R."/>
            <person name="Hildebrand F."/>
            <person name="Pallen M.J."/>
        </authorList>
    </citation>
    <scope>NUCLEOTIDE SEQUENCE</scope>
    <source>
        <strain evidence="7">7293</strain>
    </source>
</reference>
<accession>A0A9D9H2S0</accession>
<organism evidence="7 8">
    <name type="scientific">Candidatus Ornithospirochaeta stercoripullorum</name>
    <dbReference type="NCBI Taxonomy" id="2840899"/>
    <lineage>
        <taxon>Bacteria</taxon>
        <taxon>Pseudomonadati</taxon>
        <taxon>Spirochaetota</taxon>
        <taxon>Spirochaetia</taxon>
        <taxon>Spirochaetales</taxon>
        <taxon>Spirochaetaceae</taxon>
        <taxon>Spirochaetaceae incertae sedis</taxon>
        <taxon>Candidatus Ornithospirochaeta</taxon>
    </lineage>
</organism>
<dbReference type="InterPro" id="IPR016064">
    <property type="entry name" value="NAD/diacylglycerol_kinase_sf"/>
</dbReference>
<name>A0A9D9H2S0_9SPIO</name>
<comment type="caution">
    <text evidence="7">The sequence shown here is derived from an EMBL/GenBank/DDBJ whole genome shotgun (WGS) entry which is preliminary data.</text>
</comment>
<keyword evidence="2 6" id="KW-0418">Kinase</keyword>
<dbReference type="HAMAP" id="MF_00361">
    <property type="entry name" value="NAD_kinase"/>
    <property type="match status" value="1"/>
</dbReference>
<sequence length="282" mass="30488">MRIRTAFIIANGQKKESARLSEEILSYLDELSIKGSVISTKTGNDDIIVPADTDLVITLGGDGTVLYAARAVNEMGVPILPVNLGTFGYITEIGKDEWKEALSYFMENGSNISRRLMLRVTVHRAGKRVWTASALNEAVISSAGIAKVISLSLSLDKTTAGSFRADGMIIATPTGSTGYSLAAGGPILDVDMSAVIITPVCPFTLSNRPLVTSGKVVTLTVNKGQRTDLLLTVDGQLFFPLEEDDTITVEKSRSKALLVRSLRRNFTEVIRDKLHWSGEMHA</sequence>
<keyword evidence="6" id="KW-0547">Nucleotide-binding</keyword>
<dbReference type="GO" id="GO:0051287">
    <property type="term" value="F:NAD binding"/>
    <property type="evidence" value="ECO:0007669"/>
    <property type="project" value="UniProtKB-ARBA"/>
</dbReference>
<dbReference type="SUPFAM" id="SSF111331">
    <property type="entry name" value="NAD kinase/diacylglycerol kinase-like"/>
    <property type="match status" value="1"/>
</dbReference>
<feature type="binding site" evidence="6">
    <location>
        <position position="166"/>
    </location>
    <ligand>
        <name>NAD(+)</name>
        <dbReference type="ChEBI" id="CHEBI:57540"/>
    </ligand>
</feature>
<feature type="binding site" evidence="6">
    <location>
        <begin position="62"/>
        <end position="63"/>
    </location>
    <ligand>
        <name>NAD(+)</name>
        <dbReference type="ChEBI" id="CHEBI:57540"/>
    </ligand>
</feature>
<dbReference type="InterPro" id="IPR002504">
    <property type="entry name" value="NADK"/>
</dbReference>
<dbReference type="GO" id="GO:0005524">
    <property type="term" value="F:ATP binding"/>
    <property type="evidence" value="ECO:0007669"/>
    <property type="project" value="UniProtKB-KW"/>
</dbReference>
<evidence type="ECO:0000256" key="3">
    <source>
        <dbReference type="ARBA" id="ARBA00022857"/>
    </source>
</evidence>
<evidence type="ECO:0000256" key="2">
    <source>
        <dbReference type="ARBA" id="ARBA00022777"/>
    </source>
</evidence>
<proteinExistence type="inferred from homology"/>
<dbReference type="InterPro" id="IPR017438">
    <property type="entry name" value="ATP-NAD_kinase_N"/>
</dbReference>
<evidence type="ECO:0000256" key="4">
    <source>
        <dbReference type="ARBA" id="ARBA00023027"/>
    </source>
</evidence>
<comment type="function">
    <text evidence="6">Involved in the regulation of the intracellular balance of NAD and NADP, and is a key enzyme in the biosynthesis of NADP. Catalyzes specifically the phosphorylation on 2'-hydroxyl of the adenosine moiety of NAD to yield NADP.</text>
</comment>
<dbReference type="GO" id="GO:0046872">
    <property type="term" value="F:metal ion binding"/>
    <property type="evidence" value="ECO:0007669"/>
    <property type="project" value="UniProtKB-UniRule"/>
</dbReference>
<evidence type="ECO:0000256" key="5">
    <source>
        <dbReference type="ARBA" id="ARBA00047925"/>
    </source>
</evidence>
<keyword evidence="1 6" id="KW-0808">Transferase</keyword>
<keyword evidence="4 6" id="KW-0520">NAD</keyword>
<feature type="binding site" evidence="6">
    <location>
        <position position="147"/>
    </location>
    <ligand>
        <name>NAD(+)</name>
        <dbReference type="ChEBI" id="CHEBI:57540"/>
    </ligand>
</feature>
<keyword evidence="6" id="KW-0067">ATP-binding</keyword>